<organism evidence="2 3">
    <name type="scientific">Daphnia magna</name>
    <dbReference type="NCBI Taxonomy" id="35525"/>
    <lineage>
        <taxon>Eukaryota</taxon>
        <taxon>Metazoa</taxon>
        <taxon>Ecdysozoa</taxon>
        <taxon>Arthropoda</taxon>
        <taxon>Crustacea</taxon>
        <taxon>Branchiopoda</taxon>
        <taxon>Diplostraca</taxon>
        <taxon>Cladocera</taxon>
        <taxon>Anomopoda</taxon>
        <taxon>Daphniidae</taxon>
        <taxon>Daphnia</taxon>
    </lineage>
</organism>
<keyword evidence="3" id="KW-1185">Reference proteome</keyword>
<evidence type="ECO:0000313" key="3">
    <source>
        <dbReference type="Proteomes" id="UP001234178"/>
    </source>
</evidence>
<dbReference type="Proteomes" id="UP001234178">
    <property type="component" value="Unassembled WGS sequence"/>
</dbReference>
<comment type="caution">
    <text evidence="2">The sequence shown here is derived from an EMBL/GenBank/DDBJ whole genome shotgun (WGS) entry which is preliminary data.</text>
</comment>
<dbReference type="EMBL" id="JAOYFB010000036">
    <property type="protein sequence ID" value="KAK4021539.1"/>
    <property type="molecule type" value="Genomic_DNA"/>
</dbReference>
<accession>A0ABR0A915</accession>
<proteinExistence type="predicted"/>
<reference evidence="2 3" key="1">
    <citation type="journal article" date="2023" name="Nucleic Acids Res.">
        <title>The hologenome of Daphnia magna reveals possible DNA methylation and microbiome-mediated evolution of the host genome.</title>
        <authorList>
            <person name="Chaturvedi A."/>
            <person name="Li X."/>
            <person name="Dhandapani V."/>
            <person name="Marshall H."/>
            <person name="Kissane S."/>
            <person name="Cuenca-Cambronero M."/>
            <person name="Asole G."/>
            <person name="Calvet F."/>
            <person name="Ruiz-Romero M."/>
            <person name="Marangio P."/>
            <person name="Guigo R."/>
            <person name="Rago D."/>
            <person name="Mirbahai L."/>
            <person name="Eastwood N."/>
            <person name="Colbourne J.K."/>
            <person name="Zhou J."/>
            <person name="Mallon E."/>
            <person name="Orsini L."/>
        </authorList>
    </citation>
    <scope>NUCLEOTIDE SEQUENCE [LARGE SCALE GENOMIC DNA]</scope>
    <source>
        <strain evidence="2">LRV0_1</strain>
    </source>
</reference>
<name>A0ABR0A915_9CRUS</name>
<protein>
    <submittedName>
        <fullName evidence="2">Uncharacterized protein</fullName>
    </submittedName>
</protein>
<gene>
    <name evidence="2" type="ORF">OUZ56_003454</name>
</gene>
<evidence type="ECO:0000313" key="2">
    <source>
        <dbReference type="EMBL" id="KAK4021539.1"/>
    </source>
</evidence>
<sequence>MAPGLSVSPGKSTRGKLTRENKKKIMDFPQQHSFVGYNPDVYMLYISDFQEYVLRYFVYDEYDVVFRKELHILLAM</sequence>
<evidence type="ECO:0000256" key="1">
    <source>
        <dbReference type="SAM" id="MobiDB-lite"/>
    </source>
</evidence>
<feature type="region of interest" description="Disordered" evidence="1">
    <location>
        <begin position="1"/>
        <end position="21"/>
    </location>
</feature>